<dbReference type="KEGG" id="puo:RZN69_15840"/>
<feature type="domain" description="GH16" evidence="3">
    <location>
        <begin position="356"/>
        <end position="611"/>
    </location>
</feature>
<feature type="chain" id="PRO_5042856719" evidence="2">
    <location>
        <begin position="28"/>
        <end position="624"/>
    </location>
</feature>
<gene>
    <name evidence="4" type="ORF">RZN69_15840</name>
</gene>
<dbReference type="AlphaFoldDB" id="A0AAQ3LAT2"/>
<proteinExistence type="inferred from homology"/>
<comment type="similarity">
    <text evidence="1">Belongs to the glycosyl hydrolase 16 family.</text>
</comment>
<evidence type="ECO:0000256" key="1">
    <source>
        <dbReference type="ARBA" id="ARBA00006865"/>
    </source>
</evidence>
<reference evidence="4 5" key="1">
    <citation type="submission" date="2023-10" db="EMBL/GenBank/DDBJ databases">
        <title>Rubellicoccus peritrichatus gen. nov., sp. nov., isolated from an algae of coral reef tank.</title>
        <authorList>
            <person name="Luo J."/>
        </authorList>
    </citation>
    <scope>NUCLEOTIDE SEQUENCE [LARGE SCALE GENOMIC DNA]</scope>
    <source>
        <strain evidence="4 5">CR14</strain>
    </source>
</reference>
<dbReference type="Proteomes" id="UP001304300">
    <property type="component" value="Chromosome"/>
</dbReference>
<evidence type="ECO:0000313" key="4">
    <source>
        <dbReference type="EMBL" id="WOO40093.1"/>
    </source>
</evidence>
<evidence type="ECO:0000313" key="5">
    <source>
        <dbReference type="Proteomes" id="UP001304300"/>
    </source>
</evidence>
<dbReference type="PANTHER" id="PTHR10963:SF55">
    <property type="entry name" value="GLYCOSIDE HYDROLASE FAMILY 16 PROTEIN"/>
    <property type="match status" value="1"/>
</dbReference>
<dbReference type="GO" id="GO:0005975">
    <property type="term" value="P:carbohydrate metabolic process"/>
    <property type="evidence" value="ECO:0007669"/>
    <property type="project" value="InterPro"/>
</dbReference>
<dbReference type="Gene3D" id="2.60.120.200">
    <property type="match status" value="1"/>
</dbReference>
<dbReference type="SUPFAM" id="SSF49899">
    <property type="entry name" value="Concanavalin A-like lectins/glucanases"/>
    <property type="match status" value="1"/>
</dbReference>
<dbReference type="RefSeq" id="WP_317832199.1">
    <property type="nucleotide sequence ID" value="NZ_CP136920.1"/>
</dbReference>
<name>A0AAQ3LAT2_9BACT</name>
<keyword evidence="2" id="KW-0732">Signal</keyword>
<dbReference type="CDD" id="cd08023">
    <property type="entry name" value="GH16_laminarinase_like"/>
    <property type="match status" value="1"/>
</dbReference>
<dbReference type="GO" id="GO:0004553">
    <property type="term" value="F:hydrolase activity, hydrolyzing O-glycosyl compounds"/>
    <property type="evidence" value="ECO:0007669"/>
    <property type="project" value="InterPro"/>
</dbReference>
<keyword evidence="4" id="KW-0378">Hydrolase</keyword>
<dbReference type="InterPro" id="IPR050546">
    <property type="entry name" value="Glycosyl_Hydrlase_16"/>
</dbReference>
<organism evidence="4 5">
    <name type="scientific">Rubellicoccus peritrichatus</name>
    <dbReference type="NCBI Taxonomy" id="3080537"/>
    <lineage>
        <taxon>Bacteria</taxon>
        <taxon>Pseudomonadati</taxon>
        <taxon>Verrucomicrobiota</taxon>
        <taxon>Opitutia</taxon>
        <taxon>Puniceicoccales</taxon>
        <taxon>Cerasicoccaceae</taxon>
        <taxon>Rubellicoccus</taxon>
    </lineage>
</organism>
<dbReference type="EMBL" id="CP136920">
    <property type="protein sequence ID" value="WOO40093.1"/>
    <property type="molecule type" value="Genomic_DNA"/>
</dbReference>
<dbReference type="Pfam" id="PF00722">
    <property type="entry name" value="Glyco_hydro_16"/>
    <property type="match status" value="1"/>
</dbReference>
<accession>A0AAQ3LAT2</accession>
<keyword evidence="5" id="KW-1185">Reference proteome</keyword>
<dbReference type="InterPro" id="IPR013320">
    <property type="entry name" value="ConA-like_dom_sf"/>
</dbReference>
<dbReference type="InterPro" id="IPR000757">
    <property type="entry name" value="Beta-glucanase-like"/>
</dbReference>
<feature type="signal peptide" evidence="2">
    <location>
        <begin position="1"/>
        <end position="27"/>
    </location>
</feature>
<protein>
    <submittedName>
        <fullName evidence="4">Glycoside hydrolase family 16 protein</fullName>
    </submittedName>
</protein>
<dbReference type="Gene3D" id="2.60.120.430">
    <property type="entry name" value="Galactose-binding lectin"/>
    <property type="match status" value="1"/>
</dbReference>
<dbReference type="PANTHER" id="PTHR10963">
    <property type="entry name" value="GLYCOSYL HYDROLASE-RELATED"/>
    <property type="match status" value="1"/>
</dbReference>
<dbReference type="PROSITE" id="PS51762">
    <property type="entry name" value="GH16_2"/>
    <property type="match status" value="1"/>
</dbReference>
<evidence type="ECO:0000256" key="2">
    <source>
        <dbReference type="SAM" id="SignalP"/>
    </source>
</evidence>
<sequence length="624" mass="69767">MFIHFLRVRLGHIAALIGLLSSFSALQYANARNWDKDTIELEYEMKPSDDSVTLTPKDPHSATGLVVDFAEGGGGYPGVSFLPMEGDSWDLSDFTCVEVKVTSLGEKPVYVTARVENPGEWQKKPWNSNATRLQKGDTKIIRIFFGYSFRKAAYPLDKSDVSRILVHTGNASPGQSLRIDSIQIKSTPVPFKPNVAPKDGYLLGSANAAPLKYYPKEGAKYTAPANEKPLSVTFSAKDQSLVLAPEGGALWDLRQGYQLLVKLSNSGKTSISPAFQVISDKGKTDIATAVEPLAAGESGEITVSFIQKKPRDASIKNPFFENNKVKALVVSANGIEGTQSFEIESIRLTAPPVKLPDWVGKRPPVDGDWVLTLNEEFEGDTLDDTIWQVYAPNYWDKISRFSKDNVNLVDGNAVLTFEKRFGPHNDDPDYPRSNDYTTGFLETYGKWVQLYGYFEARMKLPRSPGLWPAFWLMPDRGPEAGEQWRRQHTGFGGMEFDIMEFLSGWGPYRFTTAFHYDGYKKDHKAKGAGSYTGHDEEGYVTTGLLWLPGLAVIYNNGEEIVRWESDRISHIKSGIIFTFVAGGWDNEPLDDKLLPDEFLIDYVRVWQRADLARKIDDSKLNQDS</sequence>
<evidence type="ECO:0000259" key="3">
    <source>
        <dbReference type="PROSITE" id="PS51762"/>
    </source>
</evidence>